<protein>
    <submittedName>
        <fullName evidence="2">Uncharacterized protein</fullName>
    </submittedName>
</protein>
<evidence type="ECO:0000256" key="1">
    <source>
        <dbReference type="SAM" id="Phobius"/>
    </source>
</evidence>
<name>A0A2T1NNP2_9FLAO</name>
<proteinExistence type="predicted"/>
<dbReference type="AlphaFoldDB" id="A0A2T1NNP2"/>
<comment type="caution">
    <text evidence="2">The sequence shown here is derived from an EMBL/GenBank/DDBJ whole genome shotgun (WGS) entry which is preliminary data.</text>
</comment>
<reference evidence="2 3" key="1">
    <citation type="submission" date="2018-03" db="EMBL/GenBank/DDBJ databases">
        <title>Mesoflavibacter sp. HG37 and Mesoflavibacter sp. HG96 sp.nov., two marine bacteria isolated from seawater of Western Pacific Ocean.</title>
        <authorList>
            <person name="Cheng H."/>
            <person name="Wu Y.-H."/>
            <person name="Guo L.-L."/>
            <person name="Xu X.-W."/>
        </authorList>
    </citation>
    <scope>NUCLEOTIDE SEQUENCE [LARGE SCALE GENOMIC DNA]</scope>
    <source>
        <strain evidence="2 3">KCTC 42117</strain>
    </source>
</reference>
<keyword evidence="1" id="KW-1133">Transmembrane helix</keyword>
<feature type="transmembrane region" description="Helical" evidence="1">
    <location>
        <begin position="12"/>
        <end position="28"/>
    </location>
</feature>
<dbReference type="EMBL" id="PXOT01000010">
    <property type="protein sequence ID" value="PSG94510.1"/>
    <property type="molecule type" value="Genomic_DNA"/>
</dbReference>
<accession>A0A2T1NNP2</accession>
<evidence type="ECO:0000313" key="3">
    <source>
        <dbReference type="Proteomes" id="UP000238430"/>
    </source>
</evidence>
<sequence length="78" mass="9376">MTHQFLNLEEIIRQDHFVIMMVLMLFFVRRLKRLSGLPTLFVVIGLAFIPFMRIMIPYICFLEAFLIVYTVLKRLRVV</sequence>
<keyword evidence="3" id="KW-1185">Reference proteome</keyword>
<organism evidence="2 3">
    <name type="scientific">Mesoflavibacter zeaxanthinifaciens subsp. sabulilitoris</name>
    <dbReference type="NCBI Taxonomy" id="1520893"/>
    <lineage>
        <taxon>Bacteria</taxon>
        <taxon>Pseudomonadati</taxon>
        <taxon>Bacteroidota</taxon>
        <taxon>Flavobacteriia</taxon>
        <taxon>Flavobacteriales</taxon>
        <taxon>Flavobacteriaceae</taxon>
        <taxon>Mesoflavibacter</taxon>
    </lineage>
</organism>
<feature type="transmembrane region" description="Helical" evidence="1">
    <location>
        <begin position="40"/>
        <end position="72"/>
    </location>
</feature>
<keyword evidence="1" id="KW-0472">Membrane</keyword>
<dbReference type="Proteomes" id="UP000238430">
    <property type="component" value="Unassembled WGS sequence"/>
</dbReference>
<evidence type="ECO:0000313" key="2">
    <source>
        <dbReference type="EMBL" id="PSG94510.1"/>
    </source>
</evidence>
<gene>
    <name evidence="2" type="ORF">C7H61_00825</name>
</gene>
<keyword evidence="1" id="KW-0812">Transmembrane</keyword>